<evidence type="ECO:0000256" key="5">
    <source>
        <dbReference type="ARBA" id="ARBA00022723"/>
    </source>
</evidence>
<feature type="domain" description="RNA polymerase Rpb1" evidence="10">
    <location>
        <begin position="88"/>
        <end position="167"/>
    </location>
</feature>
<dbReference type="Gene3D" id="1.10.1790.20">
    <property type="match status" value="1"/>
</dbReference>
<feature type="domain" description="RNA polymerase Rpb1" evidence="9">
    <location>
        <begin position="169"/>
        <end position="484"/>
    </location>
</feature>
<dbReference type="CDD" id="cd02655">
    <property type="entry name" value="RNAP_beta'_C"/>
    <property type="match status" value="1"/>
</dbReference>
<keyword evidence="11" id="KW-0150">Chloroplast</keyword>
<feature type="domain" description="RNA polymerase Rpb1" evidence="9">
    <location>
        <begin position="783"/>
        <end position="1051"/>
    </location>
</feature>
<dbReference type="AlphaFoldDB" id="C6KJ15"/>
<name>C6KJ15_9STRA</name>
<keyword evidence="11" id="KW-0934">Plastid</keyword>
<dbReference type="InterPro" id="IPR042102">
    <property type="entry name" value="RNA_pol_Rpb1_3_sf"/>
</dbReference>
<feature type="domain" description="RNA polymerase Rpb1" evidence="8">
    <location>
        <begin position="7"/>
        <end position="59"/>
    </location>
</feature>
<organism evidence="11">
    <name type="scientific">Aureoumbra lagunensis</name>
    <dbReference type="NCBI Taxonomy" id="44058"/>
    <lineage>
        <taxon>Eukaryota</taxon>
        <taxon>Sar</taxon>
        <taxon>Stramenopiles</taxon>
        <taxon>Ochrophyta</taxon>
        <taxon>Pelagophyceae</taxon>
        <taxon>Pelagomonadales</taxon>
        <taxon>Aureoumbra</taxon>
    </lineage>
</organism>
<evidence type="ECO:0000256" key="3">
    <source>
        <dbReference type="ARBA" id="ARBA00022679"/>
    </source>
</evidence>
<dbReference type="Pfam" id="PF04983">
    <property type="entry name" value="RNA_pol_Rpb1_3"/>
    <property type="match status" value="1"/>
</dbReference>
<dbReference type="RefSeq" id="YP_003002259.1">
    <property type="nucleotide sequence ID" value="NC_012903.1"/>
</dbReference>
<keyword evidence="4" id="KW-0548">Nucleotidyltransferase</keyword>
<keyword evidence="6" id="KW-0862">Zinc</keyword>
<dbReference type="EC" id="2.7.7.6" evidence="1"/>
<keyword evidence="5" id="KW-0479">Metal-binding</keyword>
<dbReference type="InterPro" id="IPR007083">
    <property type="entry name" value="RNA_pol_Rpb1_4"/>
</dbReference>
<dbReference type="InterPro" id="IPR045867">
    <property type="entry name" value="DNA-dir_RpoC_beta_prime"/>
</dbReference>
<evidence type="ECO:0000259" key="9">
    <source>
        <dbReference type="Pfam" id="PF04998"/>
    </source>
</evidence>
<evidence type="ECO:0000256" key="7">
    <source>
        <dbReference type="ARBA" id="ARBA00023163"/>
    </source>
</evidence>
<keyword evidence="7" id="KW-0804">Transcription</keyword>
<dbReference type="InterPro" id="IPR012756">
    <property type="entry name" value="DNA-dir_RpoC2_beta_pp"/>
</dbReference>
<evidence type="ECO:0000259" key="8">
    <source>
        <dbReference type="Pfam" id="PF04983"/>
    </source>
</evidence>
<dbReference type="Pfam" id="PF04998">
    <property type="entry name" value="RNA_pol_Rpb1_5"/>
    <property type="match status" value="2"/>
</dbReference>
<evidence type="ECO:0000259" key="10">
    <source>
        <dbReference type="Pfam" id="PF05000"/>
    </source>
</evidence>
<dbReference type="EMBL" id="GQ231542">
    <property type="protein sequence ID" value="ACS36971.1"/>
    <property type="molecule type" value="Genomic_DNA"/>
</dbReference>
<accession>C6KJ15</accession>
<dbReference type="GO" id="GO:0006351">
    <property type="term" value="P:DNA-templated transcription"/>
    <property type="evidence" value="ECO:0007669"/>
    <property type="project" value="InterPro"/>
</dbReference>
<keyword evidence="3" id="KW-0808">Transferase</keyword>
<keyword evidence="2 11" id="KW-0240">DNA-directed RNA polymerase</keyword>
<protein>
    <recommendedName>
        <fullName evidence="1">DNA-directed RNA polymerase</fullName>
        <ecNumber evidence="1">2.7.7.6</ecNumber>
    </recommendedName>
</protein>
<dbReference type="InterPro" id="IPR007066">
    <property type="entry name" value="RNA_pol_Rpb1_3"/>
</dbReference>
<dbReference type="GO" id="GO:0003899">
    <property type="term" value="F:DNA-directed RNA polymerase activity"/>
    <property type="evidence" value="ECO:0007669"/>
    <property type="project" value="UniProtKB-EC"/>
</dbReference>
<dbReference type="PANTHER" id="PTHR19376:SF68">
    <property type="entry name" value="DNA-DIRECTED RNA POLYMERASE SUBUNIT BETA"/>
    <property type="match status" value="1"/>
</dbReference>
<dbReference type="GO" id="GO:0003677">
    <property type="term" value="F:DNA binding"/>
    <property type="evidence" value="ECO:0007669"/>
    <property type="project" value="InterPro"/>
</dbReference>
<geneLocation type="chloroplast" evidence="11"/>
<dbReference type="GeneID" id="8097472"/>
<dbReference type="GO" id="GO:0000428">
    <property type="term" value="C:DNA-directed RNA polymerase complex"/>
    <property type="evidence" value="ECO:0007669"/>
    <property type="project" value="UniProtKB-KW"/>
</dbReference>
<sequence>MNQTTFYNKTINKKELKTIIHATVESYGITKATNLVENLKKSGFYFATQAGISISVEDLKVPPSKDPLFFQNTNEIKLAYFYEKRGNINEIERFQKVIDMWHNTSDLLKNQLVEFLKTVDPLNPVYMMAFSGARGNLSQVRQLVGMRGLMADPNGQIIDLPIKANFREGLTITDYVISSYGARKGIVDTALKTADSGYLTRRLVDVAQHVIIREVDCKTKNGIRLKYKKGKTKAEKLIGRVIAKSIKSTKTNKILIEAGTTLTPKELHKINFDTDIVVRSPLICESSHSICQKCYGWNLAQNKLVELADAIGVIAAQSIGEPGTQLTMRTFHTGGVFTGESSNQIRSKSDGKILFDKSLKTTIARTIYGEIILKVENTSQIFILTDSDTLLVIKVTPEMLLFVRNQSKILNGELIAEIPNNTKQTTKEIKNVISSASGEVQFQNLNTAHIDSLTTNGLLWIATGQVHDIYPNMSIKKAGQIILKNNAFAQTKIITPINGFIKYINRGENLDISLISDFTSFSHNQLYRFEQETVIKLNDDYLFTLIPDHEQNFQSYRTFAKRFTKKYCVPIPYEVFKLGEKTNIYLIKPSYTNSFFSNNNNFTFQLQQINKHQGEYFLDKKIIFPGEIINERIEITQLCYCEVIKIENQQITIQLNPLTNFITSLPPTRALTKNQKNSEFFKNTLGYLTIENYEEGTIHDAGEPFITTYLGFNKNTNIVGFKYARKLLNFNNLKNKFISYVLIYKYPITFTEANKNLSQVTTSYFVNQNQYIERYSVIATISNIASQKITIRNIKNLQQRPSRLLISTSTNYKNYTLAPTAQIKKSKFIVIDDKINPNQFAGYSGYNTSLSSTSPNLEIRICVPFFISIGTRIFVQHGSLIKKEESLCQLLYNRVISDDIISGLPRVEKLFEARVDKNKGILIENPGILKSKNEKEGKISILEKQNLKTYNLNEKDVQILLKKGEIVFVGQPINVKMVNPHKVLAIYFKYYCSFYTAQRATLLSVTNIQILLLNLVQEVYQSQGVDIADKHIEIIIRQITSKVKVLRFNIDTFFIPTEYMDVDQINYINKSLKLVNKPLIEYQPILLGITKVSLMTESFVSAASFQETTRILAQAAVEGRIEWLRGLKENVILGRLIPAGTGFKSFNSTSLLNVRLNT</sequence>
<reference evidence="11" key="1">
    <citation type="journal article" date="2010" name="J. Phycol.">
        <title>Analyses of the complete chloroplast genome sequences of two members of the pelagophyceae: Aureococcus anophagefferens CCMP1984 and Aureoumbra lagunensis CCMP1507.</title>
        <authorList>
            <person name="Ong H.C."/>
            <person name="Wilhelm S.W."/>
            <person name="Gobler C.J."/>
            <person name="Bullerjahn G."/>
            <person name="Jacobs M.A."/>
            <person name="McKay J."/>
            <person name="Sims E.H."/>
            <person name="Gillett W.G."/>
            <person name="Zhou Y."/>
            <person name="Haugen E."/>
            <person name="Rocap G."/>
            <person name="Cattolico R.A."/>
        </authorList>
    </citation>
    <scope>NUCLEOTIDE SEQUENCE</scope>
    <source>
        <strain evidence="11">CCMP 1507</strain>
    </source>
</reference>
<evidence type="ECO:0000256" key="1">
    <source>
        <dbReference type="ARBA" id="ARBA00012418"/>
    </source>
</evidence>
<dbReference type="Pfam" id="PF05000">
    <property type="entry name" value="RNA_pol_Rpb1_4"/>
    <property type="match status" value="1"/>
</dbReference>
<dbReference type="Gene3D" id="1.10.132.30">
    <property type="match status" value="1"/>
</dbReference>
<evidence type="ECO:0000256" key="4">
    <source>
        <dbReference type="ARBA" id="ARBA00022695"/>
    </source>
</evidence>
<dbReference type="GO" id="GO:0046872">
    <property type="term" value="F:metal ion binding"/>
    <property type="evidence" value="ECO:0007669"/>
    <property type="project" value="UniProtKB-KW"/>
</dbReference>
<dbReference type="Gene3D" id="1.10.274.100">
    <property type="entry name" value="RNA polymerase Rpb1, domain 3"/>
    <property type="match status" value="1"/>
</dbReference>
<dbReference type="SUPFAM" id="SSF64484">
    <property type="entry name" value="beta and beta-prime subunits of DNA dependent RNA-polymerase"/>
    <property type="match status" value="1"/>
</dbReference>
<evidence type="ECO:0000256" key="2">
    <source>
        <dbReference type="ARBA" id="ARBA00022478"/>
    </source>
</evidence>
<dbReference type="NCBIfam" id="TIGR02388">
    <property type="entry name" value="rpoC2_cyan"/>
    <property type="match status" value="1"/>
</dbReference>
<evidence type="ECO:0000256" key="6">
    <source>
        <dbReference type="ARBA" id="ARBA00022833"/>
    </source>
</evidence>
<proteinExistence type="predicted"/>
<dbReference type="InterPro" id="IPR007081">
    <property type="entry name" value="RNA_pol_Rpb1_5"/>
</dbReference>
<evidence type="ECO:0000313" key="11">
    <source>
        <dbReference type="EMBL" id="ACS36971.1"/>
    </source>
</evidence>
<gene>
    <name evidence="11" type="primary">rpoC2</name>
    <name evidence="11" type="ORF">AulaCp083</name>
</gene>
<dbReference type="PANTHER" id="PTHR19376">
    <property type="entry name" value="DNA-DIRECTED RNA POLYMERASE"/>
    <property type="match status" value="1"/>
</dbReference>
<dbReference type="Gene3D" id="1.10.150.390">
    <property type="match status" value="1"/>
</dbReference>
<dbReference type="Gene3D" id="2.40.50.100">
    <property type="match status" value="1"/>
</dbReference>
<dbReference type="InterPro" id="IPR038120">
    <property type="entry name" value="Rpb1_funnel_sf"/>
</dbReference>